<dbReference type="PANTHER" id="PTHR48090:SF3">
    <property type="entry name" value="UNDECAPRENYL-PHOSPHATE 4-DEOXY-4-FORMAMIDO-L-ARABINOSE TRANSFERASE"/>
    <property type="match status" value="1"/>
</dbReference>
<keyword evidence="2" id="KW-1003">Cell membrane</keyword>
<feature type="region of interest" description="Disordered" evidence="9">
    <location>
        <begin position="227"/>
        <end position="247"/>
    </location>
</feature>
<evidence type="ECO:0000259" key="10">
    <source>
        <dbReference type="Pfam" id="PF00535"/>
    </source>
</evidence>
<sequence length="247" mass="25647">MSGPRVAVVVPVYGNQATLRPLAARLAAALAGRDWRLRMVVDASPDGSLAVARELAAADPRVAVTALEVNVGQHRALATGLQAEDADVWVCLDADLQDPPEAVPALLDRLARGDVGAVFAGRRGRYESPVRRVTGEVHRRVAARLTGLPPDAGAFLALGPAVRDAVVAAVLAGSAPSVVLAAGLTGTPLASVPVARDRRPEGVSAWTGRARLRQSLRSLAWAVTRRVSRSRAGRPGRSSTPGAPRSG</sequence>
<evidence type="ECO:0000256" key="9">
    <source>
        <dbReference type="SAM" id="MobiDB-lite"/>
    </source>
</evidence>
<keyword evidence="12" id="KW-1185">Reference proteome</keyword>
<keyword evidence="6" id="KW-0448">Lipopolysaccharide biosynthesis</keyword>
<keyword evidence="7" id="KW-1133">Transmembrane helix</keyword>
<evidence type="ECO:0000256" key="5">
    <source>
        <dbReference type="ARBA" id="ARBA00022692"/>
    </source>
</evidence>
<dbReference type="Proteomes" id="UP000199546">
    <property type="component" value="Unassembled WGS sequence"/>
</dbReference>
<dbReference type="InterPro" id="IPR050256">
    <property type="entry name" value="Glycosyltransferase_2"/>
</dbReference>
<dbReference type="Gene3D" id="3.90.550.10">
    <property type="entry name" value="Spore Coat Polysaccharide Biosynthesis Protein SpsA, Chain A"/>
    <property type="match status" value="1"/>
</dbReference>
<dbReference type="InterPro" id="IPR029044">
    <property type="entry name" value="Nucleotide-diphossugar_trans"/>
</dbReference>
<evidence type="ECO:0000256" key="8">
    <source>
        <dbReference type="ARBA" id="ARBA00023136"/>
    </source>
</evidence>
<organism evidence="11 12">
    <name type="scientific">Geodermatophilus amargosae</name>
    <dbReference type="NCBI Taxonomy" id="1296565"/>
    <lineage>
        <taxon>Bacteria</taxon>
        <taxon>Bacillati</taxon>
        <taxon>Actinomycetota</taxon>
        <taxon>Actinomycetes</taxon>
        <taxon>Geodermatophilales</taxon>
        <taxon>Geodermatophilaceae</taxon>
        <taxon>Geodermatophilus</taxon>
    </lineage>
</organism>
<dbReference type="EMBL" id="FPBA01000018">
    <property type="protein sequence ID" value="SFT95003.1"/>
    <property type="molecule type" value="Genomic_DNA"/>
</dbReference>
<evidence type="ECO:0000313" key="12">
    <source>
        <dbReference type="Proteomes" id="UP000199546"/>
    </source>
</evidence>
<dbReference type="GO" id="GO:0016757">
    <property type="term" value="F:glycosyltransferase activity"/>
    <property type="evidence" value="ECO:0007669"/>
    <property type="project" value="UniProtKB-KW"/>
</dbReference>
<evidence type="ECO:0000256" key="4">
    <source>
        <dbReference type="ARBA" id="ARBA00022679"/>
    </source>
</evidence>
<keyword evidence="3" id="KW-0328">Glycosyltransferase</keyword>
<reference evidence="12" key="1">
    <citation type="submission" date="2016-10" db="EMBL/GenBank/DDBJ databases">
        <authorList>
            <person name="Varghese N."/>
            <person name="Submissions S."/>
        </authorList>
    </citation>
    <scope>NUCLEOTIDE SEQUENCE [LARGE SCALE GENOMIC DNA]</scope>
    <source>
        <strain evidence="12">DSM 46136</strain>
    </source>
</reference>
<evidence type="ECO:0000256" key="6">
    <source>
        <dbReference type="ARBA" id="ARBA00022985"/>
    </source>
</evidence>
<dbReference type="InterPro" id="IPR001173">
    <property type="entry name" value="Glyco_trans_2-like"/>
</dbReference>
<comment type="similarity">
    <text evidence="1">Belongs to the glycosyltransferase 2 family.</text>
</comment>
<evidence type="ECO:0000256" key="2">
    <source>
        <dbReference type="ARBA" id="ARBA00022475"/>
    </source>
</evidence>
<proteinExistence type="inferred from homology"/>
<keyword evidence="4 11" id="KW-0808">Transferase</keyword>
<dbReference type="PANTHER" id="PTHR48090">
    <property type="entry name" value="UNDECAPRENYL-PHOSPHATE 4-DEOXY-4-FORMAMIDO-L-ARABINOSE TRANSFERASE-RELATED"/>
    <property type="match status" value="1"/>
</dbReference>
<dbReference type="Pfam" id="PF00535">
    <property type="entry name" value="Glycos_transf_2"/>
    <property type="match status" value="1"/>
</dbReference>
<dbReference type="GO" id="GO:0005886">
    <property type="term" value="C:plasma membrane"/>
    <property type="evidence" value="ECO:0007669"/>
    <property type="project" value="TreeGrafter"/>
</dbReference>
<evidence type="ECO:0000256" key="7">
    <source>
        <dbReference type="ARBA" id="ARBA00022989"/>
    </source>
</evidence>
<dbReference type="RefSeq" id="WP_245784863.1">
    <property type="nucleotide sequence ID" value="NZ_FPBA01000018.1"/>
</dbReference>
<evidence type="ECO:0000256" key="3">
    <source>
        <dbReference type="ARBA" id="ARBA00022676"/>
    </source>
</evidence>
<keyword evidence="8" id="KW-0472">Membrane</keyword>
<dbReference type="STRING" id="1296565.SAMN05660657_04144"/>
<accession>A0A1I7C6E5</accession>
<name>A0A1I7C6E5_9ACTN</name>
<dbReference type="GO" id="GO:0009103">
    <property type="term" value="P:lipopolysaccharide biosynthetic process"/>
    <property type="evidence" value="ECO:0007669"/>
    <property type="project" value="UniProtKB-KW"/>
</dbReference>
<evidence type="ECO:0000313" key="11">
    <source>
        <dbReference type="EMBL" id="SFT95003.1"/>
    </source>
</evidence>
<dbReference type="SUPFAM" id="SSF53448">
    <property type="entry name" value="Nucleotide-diphospho-sugar transferases"/>
    <property type="match status" value="1"/>
</dbReference>
<feature type="domain" description="Glycosyltransferase 2-like" evidence="10">
    <location>
        <begin position="8"/>
        <end position="134"/>
    </location>
</feature>
<keyword evidence="5" id="KW-0812">Transmembrane</keyword>
<dbReference type="AlphaFoldDB" id="A0A1I7C6E5"/>
<gene>
    <name evidence="11" type="ORF">SAMN05660657_04144</name>
</gene>
<protein>
    <submittedName>
        <fullName evidence="11">Undecaprenyl-phosphate 4-deoxy-4-formamido-L-arabinose transferase</fullName>
    </submittedName>
</protein>
<evidence type="ECO:0000256" key="1">
    <source>
        <dbReference type="ARBA" id="ARBA00006739"/>
    </source>
</evidence>